<proteinExistence type="inferred from homology"/>
<feature type="region of interest" description="Disordered" evidence="9">
    <location>
        <begin position="959"/>
        <end position="981"/>
    </location>
</feature>
<evidence type="ECO:0000256" key="5">
    <source>
        <dbReference type="ARBA" id="ARBA00023242"/>
    </source>
</evidence>
<dbReference type="Gene3D" id="1.20.5.170">
    <property type="match status" value="1"/>
</dbReference>
<dbReference type="InterPro" id="IPR007725">
    <property type="entry name" value="TIMELESS_C"/>
</dbReference>
<sequence length="1721" mass="199464">MSHSGMRTSSTSTSYRRTFGAAPMFSPLSYSSVSRLSTSAGGSRLLGSSSPASSVRSVSYRVRSSTPAPRLSYEKVDFAVVDALNQEFLTTRSNEKAELQELNDRFANFIEKVRYLEQQNAILVAELNQYKTQQEPNRASEIFQDELRELKRQLEVMGKERDRFQVERDNLAEDLALLKQRLDDETQKRLEAENNLVLFRKDVDDATLSRLELERKIESLMDEIEFLKKLHDEEIRDVQVNVQTQQLQVEVEAPKPDLTAALREIRAQYETIAAKNVQESEEWYKSKLTDIVYHQFADLTDTANRNVEALRQAKQDANESRRQIQSLTCEIDALKSTNEALLRQMREMEDQFGLEVAGYQDNIGRLEQEIRHLKEEMARHLREYQDLLNVKMALDIEIATYRKLLEGEESRITIPVQNLSTLSIRSAGFRCLDFCMMNCELLATCSALGYLEGDTYHREPDCLESVKDLIRYLRHEDDARDIRQQLGAGQIVQNDLLPLITQHHEEKGLFDACIRLMVNLTQPALLCFGKVPDEPATRHNFLQVVSYLQDYKQAFADEKVFGVLSEKLYNLLQLDWEQRQEEDTLLIERILLLVRNVLHVPADPKEEQSVDDDASVHDKLLWAIHISGMDDLIKFLGSCPSEQQWSMHVLEIISLMFRDQIPEQLSSAGQARSVKEKEKDTQDLEILRQKEIAEKRNRILQRGTRHSRFGGSYVVQGLKSIGDKDIIYHKGLHNFKNYSHDTGKEIRKVPKRQQMARDAEMKRRSALNVRIFLKEFCIDFLENCYNRLMYQVKDNLIRERAEQHDETYYLWAVSFFMAFNRCHHFKPELVSETVSIRTFHFIEQNLTNYYEMMLTDRKEALSWARRMHLALKAYQELLKTVSEMDQSKNENVRESAGVIKSNIFYLMEYREIFLTLLRKFDETKQPRSYLKDLVETTHIFVRMLERYCKGRSNLIVQKKKVKHKKKPKSQSTGSEKTESSPEILEEIWQTVYQELQTSGFQVIESMMDTVIPFDAASEVPLEEQRIEAMVRIQDALMNRQGCKALGLLKAARDVWPEGDVFGSPNLEPEEELQLLKQILHASLPRSTVPEPEEDDDEGGEGMVEEELAPVRVSETEFNLFDYIKRFASANILKPYILLLKNYQQNSSHTNHCIVRMLHRVAYDLKMEALLFQLSVFFLFNKILGDPAAGAYKELVTFVKFVVNRFFILSAQNNKAYVELLFWKNIGVVREMAEGYQKPGEEDGSKKKIKWTEEEENELRELYFQHSISGENADVIEIIIPLLQNPNRTRKQVVSHLVQMGLVNSAKDLKKERKGTRIVLWTEDQELELQTLFEKFRESDDILGNIMKHITAKRSRARLVEKLLSLGLISERKELYKKRRKQPTVKLSGMVQVILAVDDSTVTAAFVSSTEDDFFKEIEGEFDNGVSDDEEPEEELEESDYEIEDEMPKKQNSKERRKTREFSVKPPHVVREIVEQIHNEGMLGPLQWLQSCLKRTADDRETDELKKRILCMFQAGCLQAVPLVPLTEENEDAMENKPFQRLLKKLGIRPPANEQETFWRIPNNISPSQLRDIASSLSFLGEAEHETEVPDQETTPTVTKERLEDNEQEQNEQRVQAMQALALARKKKQQQNCTAEPLQCIQQAASDSDSDAEASRQKTRVATKTSVKRGRVLESDDENWDDTADTTQVTVDEPELDSDVETRPAPAKRRRQRIEDDDDDED</sequence>
<evidence type="ECO:0000313" key="11">
    <source>
        <dbReference type="EMBL" id="MBN3291950.1"/>
    </source>
</evidence>
<dbReference type="Gene3D" id="1.20.5.1160">
    <property type="entry name" value="Vasodilator-stimulated phosphoprotein"/>
    <property type="match status" value="1"/>
</dbReference>
<keyword evidence="3 7" id="KW-0403">Intermediate filament</keyword>
<evidence type="ECO:0000256" key="1">
    <source>
        <dbReference type="ARBA" id="ARBA00004123"/>
    </source>
</evidence>
<evidence type="ECO:0000256" key="7">
    <source>
        <dbReference type="RuleBase" id="RU000685"/>
    </source>
</evidence>
<feature type="compositionally biased region" description="Basic and acidic residues" evidence="9">
    <location>
        <begin position="1445"/>
        <end position="1461"/>
    </location>
</feature>
<dbReference type="Pfam" id="PF04732">
    <property type="entry name" value="Filament_head"/>
    <property type="match status" value="1"/>
</dbReference>
<feature type="compositionally biased region" description="Basic residues" evidence="9">
    <location>
        <begin position="1656"/>
        <end position="1669"/>
    </location>
</feature>
<comment type="similarity">
    <text evidence="2">Belongs to the timeless family.</text>
</comment>
<dbReference type="EMBL" id="JAAWVN010014489">
    <property type="protein sequence ID" value="MBN3291950.1"/>
    <property type="molecule type" value="Genomic_DNA"/>
</dbReference>
<keyword evidence="6" id="KW-0131">Cell cycle</keyword>
<feature type="non-terminal residue" evidence="11">
    <location>
        <position position="1721"/>
    </location>
</feature>
<protein>
    <submittedName>
        <fullName evidence="11">TIM protein</fullName>
    </submittedName>
</protein>
<comment type="caution">
    <text evidence="11">The sequence shown here is derived from an EMBL/GenBank/DDBJ whole genome shotgun (WGS) entry which is preliminary data.</text>
</comment>
<dbReference type="PANTHER" id="PTHR22940">
    <property type="entry name" value="TIMEOUT/TIMELESS-2"/>
    <property type="match status" value="1"/>
</dbReference>
<feature type="non-terminal residue" evidence="11">
    <location>
        <position position="1"/>
    </location>
</feature>
<keyword evidence="5" id="KW-0539">Nucleus</keyword>
<evidence type="ECO:0000256" key="4">
    <source>
        <dbReference type="ARBA" id="ARBA00023054"/>
    </source>
</evidence>
<name>A0ABS2YYT1_POLSE</name>
<dbReference type="InterPro" id="IPR039008">
    <property type="entry name" value="IF_rod_dom"/>
</dbReference>
<evidence type="ECO:0000313" key="12">
    <source>
        <dbReference type="Proteomes" id="UP001166052"/>
    </source>
</evidence>
<evidence type="ECO:0000256" key="3">
    <source>
        <dbReference type="ARBA" id="ARBA00022754"/>
    </source>
</evidence>
<dbReference type="PANTHER" id="PTHR22940:SF4">
    <property type="entry name" value="PROTEIN TIMELESS HOMOLOG"/>
    <property type="match status" value="1"/>
</dbReference>
<dbReference type="SMART" id="SM01391">
    <property type="entry name" value="Filament"/>
    <property type="match status" value="1"/>
</dbReference>
<evidence type="ECO:0000256" key="9">
    <source>
        <dbReference type="SAM" id="MobiDB-lite"/>
    </source>
</evidence>
<dbReference type="InterPro" id="IPR006821">
    <property type="entry name" value="Intermed_filament_DNA-bd"/>
</dbReference>
<dbReference type="Proteomes" id="UP001166052">
    <property type="component" value="Unassembled WGS sequence"/>
</dbReference>
<comment type="similarity">
    <text evidence="7">Belongs to the intermediate filament family.</text>
</comment>
<dbReference type="PROSITE" id="PS00226">
    <property type="entry name" value="IF_ROD_1"/>
    <property type="match status" value="1"/>
</dbReference>
<dbReference type="InterPro" id="IPR044998">
    <property type="entry name" value="Timeless"/>
</dbReference>
<dbReference type="Gene3D" id="1.20.5.500">
    <property type="entry name" value="Single helix bin"/>
    <property type="match status" value="1"/>
</dbReference>
<evidence type="ECO:0000256" key="6">
    <source>
        <dbReference type="ARBA" id="ARBA00023306"/>
    </source>
</evidence>
<gene>
    <name evidence="11" type="primary">Timeless</name>
    <name evidence="11" type="ORF">GTO92_0015454</name>
</gene>
<feature type="region of interest" description="Disordered" evidence="9">
    <location>
        <begin position="1581"/>
        <end position="1612"/>
    </location>
</feature>
<feature type="compositionally biased region" description="Basic residues" evidence="9">
    <location>
        <begin position="959"/>
        <end position="968"/>
    </location>
</feature>
<feature type="coiled-coil region" evidence="8">
    <location>
        <begin position="85"/>
        <end position="237"/>
    </location>
</feature>
<dbReference type="SUPFAM" id="SSF64593">
    <property type="entry name" value="Intermediate filament protein, coiled coil region"/>
    <property type="match status" value="2"/>
</dbReference>
<evidence type="ECO:0000256" key="8">
    <source>
        <dbReference type="SAM" id="Coils"/>
    </source>
</evidence>
<keyword evidence="12" id="KW-1185">Reference proteome</keyword>
<dbReference type="Pfam" id="PF26019">
    <property type="entry name" value="HTH_TIMELESS"/>
    <property type="match status" value="2"/>
</dbReference>
<feature type="compositionally biased region" description="Acidic residues" evidence="9">
    <location>
        <begin position="1421"/>
        <end position="1444"/>
    </location>
</feature>
<feature type="region of interest" description="Disordered" evidence="9">
    <location>
        <begin position="1645"/>
        <end position="1721"/>
    </location>
</feature>
<dbReference type="Pfam" id="PF04821">
    <property type="entry name" value="TIMELESS"/>
    <property type="match status" value="1"/>
</dbReference>
<comment type="subcellular location">
    <subcellularLocation>
        <location evidence="1">Nucleus</location>
    </subcellularLocation>
</comment>
<keyword evidence="4 8" id="KW-0175">Coiled coil</keyword>
<dbReference type="Pfam" id="PF05029">
    <property type="entry name" value="TIMELESS_C"/>
    <property type="match status" value="1"/>
</dbReference>
<dbReference type="InterPro" id="IPR006906">
    <property type="entry name" value="Timeless_N"/>
</dbReference>
<dbReference type="InterPro" id="IPR018039">
    <property type="entry name" value="IF_conserved"/>
</dbReference>
<feature type="compositionally biased region" description="Acidic residues" evidence="9">
    <location>
        <begin position="1674"/>
        <end position="1683"/>
    </location>
</feature>
<feature type="coiled-coil region" evidence="8">
    <location>
        <begin position="300"/>
        <end position="390"/>
    </location>
</feature>
<organism evidence="11 12">
    <name type="scientific">Polypterus senegalus</name>
    <name type="common">Senegal bichir</name>
    <dbReference type="NCBI Taxonomy" id="55291"/>
    <lineage>
        <taxon>Eukaryota</taxon>
        <taxon>Metazoa</taxon>
        <taxon>Chordata</taxon>
        <taxon>Craniata</taxon>
        <taxon>Vertebrata</taxon>
        <taxon>Euteleostomi</taxon>
        <taxon>Actinopterygii</taxon>
        <taxon>Polypteriformes</taxon>
        <taxon>Polypteridae</taxon>
        <taxon>Polypterus</taxon>
    </lineage>
</organism>
<feature type="region of interest" description="Disordered" evidence="9">
    <location>
        <begin position="1421"/>
        <end position="1461"/>
    </location>
</feature>
<accession>A0ABS2YYT1</accession>
<evidence type="ECO:0000256" key="2">
    <source>
        <dbReference type="ARBA" id="ARBA00008174"/>
    </source>
</evidence>
<feature type="domain" description="IF rod" evidence="10">
    <location>
        <begin position="95"/>
        <end position="412"/>
    </location>
</feature>
<dbReference type="Pfam" id="PF00038">
    <property type="entry name" value="Filament"/>
    <property type="match status" value="1"/>
</dbReference>
<dbReference type="PROSITE" id="PS51842">
    <property type="entry name" value="IF_ROD_2"/>
    <property type="match status" value="1"/>
</dbReference>
<evidence type="ECO:0000259" key="10">
    <source>
        <dbReference type="PROSITE" id="PS51842"/>
    </source>
</evidence>
<reference evidence="11" key="1">
    <citation type="journal article" date="2021" name="Cell">
        <title>Tracing the genetic footprints of vertebrate landing in non-teleost ray-finned fishes.</title>
        <authorList>
            <person name="Bi X."/>
            <person name="Wang K."/>
            <person name="Yang L."/>
            <person name="Pan H."/>
            <person name="Jiang H."/>
            <person name="Wei Q."/>
            <person name="Fang M."/>
            <person name="Yu H."/>
            <person name="Zhu C."/>
            <person name="Cai Y."/>
            <person name="He Y."/>
            <person name="Gan X."/>
            <person name="Zeng H."/>
            <person name="Yu D."/>
            <person name="Zhu Y."/>
            <person name="Jiang H."/>
            <person name="Qiu Q."/>
            <person name="Yang H."/>
            <person name="Zhang Y.E."/>
            <person name="Wang W."/>
            <person name="Zhu M."/>
            <person name="He S."/>
            <person name="Zhang G."/>
        </authorList>
    </citation>
    <scope>NUCLEOTIDE SEQUENCE</scope>
    <source>
        <strain evidence="11">Bchr_001</strain>
    </source>
</reference>